<dbReference type="GO" id="GO:0055085">
    <property type="term" value="P:transmembrane transport"/>
    <property type="evidence" value="ECO:0007669"/>
    <property type="project" value="InterPro"/>
</dbReference>
<evidence type="ECO:0000256" key="1">
    <source>
        <dbReference type="ARBA" id="ARBA00004418"/>
    </source>
</evidence>
<comment type="subcellular location">
    <subcellularLocation>
        <location evidence="1">Periplasm</location>
    </subcellularLocation>
</comment>
<organism evidence="4 5">
    <name type="scientific">Jannaschia seosinensis</name>
    <dbReference type="NCBI Taxonomy" id="313367"/>
    <lineage>
        <taxon>Bacteria</taxon>
        <taxon>Pseudomonadati</taxon>
        <taxon>Pseudomonadota</taxon>
        <taxon>Alphaproteobacteria</taxon>
        <taxon>Rhodobacterales</taxon>
        <taxon>Roseobacteraceae</taxon>
        <taxon>Jannaschia</taxon>
    </lineage>
</organism>
<dbReference type="Proteomes" id="UP000049455">
    <property type="component" value="Unassembled WGS sequence"/>
</dbReference>
<evidence type="ECO:0000256" key="2">
    <source>
        <dbReference type="ARBA" id="ARBA00022729"/>
    </source>
</evidence>
<protein>
    <submittedName>
        <fullName evidence="4">TRAP-type mannitol/chloroaromatic compound transport system, periplasmic component</fullName>
    </submittedName>
</protein>
<dbReference type="EMBL" id="CYPR01000068">
    <property type="protein sequence ID" value="CUH36463.1"/>
    <property type="molecule type" value="Genomic_DNA"/>
</dbReference>
<evidence type="ECO:0000313" key="5">
    <source>
        <dbReference type="Proteomes" id="UP000049455"/>
    </source>
</evidence>
<reference evidence="4 5" key="1">
    <citation type="submission" date="2015-09" db="EMBL/GenBank/DDBJ databases">
        <authorList>
            <person name="Jackson K.R."/>
            <person name="Lunt B.L."/>
            <person name="Fisher J.N.B."/>
            <person name="Gardner A.V."/>
            <person name="Bailey M.E."/>
            <person name="Deus L.M."/>
            <person name="Earl A.S."/>
            <person name="Gibby P.D."/>
            <person name="Hartmann K.A."/>
            <person name="Liu J.E."/>
            <person name="Manci A.M."/>
            <person name="Nielsen D.A."/>
            <person name="Solomon M.B."/>
            <person name="Breakwell D.P."/>
            <person name="Burnett S.H."/>
            <person name="Grose J.H."/>
        </authorList>
    </citation>
    <scope>NUCLEOTIDE SEQUENCE [LARGE SCALE GENOMIC DNA]</scope>
    <source>
        <strain evidence="4 5">CECT 7799</strain>
    </source>
</reference>
<evidence type="ECO:0000313" key="4">
    <source>
        <dbReference type="EMBL" id="CUH36463.1"/>
    </source>
</evidence>
<keyword evidence="5" id="KW-1185">Reference proteome</keyword>
<keyword evidence="2" id="KW-0732">Signal</keyword>
<dbReference type="RefSeq" id="WP_275934885.1">
    <property type="nucleotide sequence ID" value="NZ_CYPR01000068.1"/>
</dbReference>
<dbReference type="STRING" id="313367.JSE7799_01208"/>
<name>A0A0M7B973_9RHOB</name>
<accession>A0A0M7B973</accession>
<dbReference type="AlphaFoldDB" id="A0A0M7B973"/>
<evidence type="ECO:0000256" key="3">
    <source>
        <dbReference type="ARBA" id="ARBA00022764"/>
    </source>
</evidence>
<gene>
    <name evidence="4" type="ORF">JSE7799_01208</name>
</gene>
<dbReference type="InterPro" id="IPR018389">
    <property type="entry name" value="DctP_fam"/>
</dbReference>
<sequence length="107" mass="11856">MDVWNDFGEEVQEQILVACKATVMWSLAAAPAPQGETIKEFREQGVKTKRFPDKVLAALREASTGILEEAAANDEVIAEAYQSIQHYMVRAQVWDDLQQIPPAPAAN</sequence>
<dbReference type="Pfam" id="PF03480">
    <property type="entry name" value="DctP"/>
    <property type="match status" value="1"/>
</dbReference>
<dbReference type="Gene3D" id="3.40.190.170">
    <property type="entry name" value="Bacterial extracellular solute-binding protein, family 7"/>
    <property type="match status" value="1"/>
</dbReference>
<proteinExistence type="predicted"/>
<keyword evidence="3" id="KW-0574">Periplasm</keyword>
<dbReference type="InterPro" id="IPR038404">
    <property type="entry name" value="TRAP_DctP_sf"/>
</dbReference>
<dbReference type="GO" id="GO:0042597">
    <property type="term" value="C:periplasmic space"/>
    <property type="evidence" value="ECO:0007669"/>
    <property type="project" value="UniProtKB-SubCell"/>
</dbReference>
<dbReference type="Gene3D" id="3.40.190.10">
    <property type="entry name" value="Periplasmic binding protein-like II"/>
    <property type="match status" value="1"/>
</dbReference>